<dbReference type="Proteomes" id="UP001501563">
    <property type="component" value="Unassembled WGS sequence"/>
</dbReference>
<gene>
    <name evidence="2" type="ORF">GCM10022207_13480</name>
</gene>
<dbReference type="CDD" id="cd20739">
    <property type="entry name" value="PoNe_DUF637"/>
    <property type="match status" value="1"/>
</dbReference>
<evidence type="ECO:0000256" key="1">
    <source>
        <dbReference type="SAM" id="MobiDB-lite"/>
    </source>
</evidence>
<protein>
    <submittedName>
        <fullName evidence="2">Uncharacterized protein</fullName>
    </submittedName>
</protein>
<feature type="compositionally biased region" description="Basic and acidic residues" evidence="1">
    <location>
        <begin position="515"/>
        <end position="532"/>
    </location>
</feature>
<accession>A0ABP7JR78</accession>
<proteinExistence type="predicted"/>
<name>A0ABP7JR78_9ACTN</name>
<organism evidence="2 3">
    <name type="scientific">Streptomyces lannensis</name>
    <dbReference type="NCBI Taxonomy" id="766498"/>
    <lineage>
        <taxon>Bacteria</taxon>
        <taxon>Bacillati</taxon>
        <taxon>Actinomycetota</taxon>
        <taxon>Actinomycetes</taxon>
        <taxon>Kitasatosporales</taxon>
        <taxon>Streptomycetaceae</taxon>
        <taxon>Streptomyces</taxon>
    </lineage>
</organism>
<evidence type="ECO:0000313" key="3">
    <source>
        <dbReference type="Proteomes" id="UP001501563"/>
    </source>
</evidence>
<feature type="compositionally biased region" description="Basic and acidic residues" evidence="1">
    <location>
        <begin position="666"/>
        <end position="678"/>
    </location>
</feature>
<evidence type="ECO:0000313" key="2">
    <source>
        <dbReference type="EMBL" id="GAA3852256.1"/>
    </source>
</evidence>
<keyword evidence="3" id="KW-1185">Reference proteome</keyword>
<reference evidence="3" key="1">
    <citation type="journal article" date="2019" name="Int. J. Syst. Evol. Microbiol.">
        <title>The Global Catalogue of Microorganisms (GCM) 10K type strain sequencing project: providing services to taxonomists for standard genome sequencing and annotation.</title>
        <authorList>
            <consortium name="The Broad Institute Genomics Platform"/>
            <consortium name="The Broad Institute Genome Sequencing Center for Infectious Disease"/>
            <person name="Wu L."/>
            <person name="Ma J."/>
        </authorList>
    </citation>
    <scope>NUCLEOTIDE SEQUENCE [LARGE SCALE GENOMIC DNA]</scope>
    <source>
        <strain evidence="3">JCM 16578</strain>
    </source>
</reference>
<feature type="region of interest" description="Disordered" evidence="1">
    <location>
        <begin position="461"/>
        <end position="487"/>
    </location>
</feature>
<feature type="region of interest" description="Disordered" evidence="1">
    <location>
        <begin position="515"/>
        <end position="678"/>
    </location>
</feature>
<feature type="compositionally biased region" description="Gly residues" evidence="1">
    <location>
        <begin position="616"/>
        <end position="633"/>
    </location>
</feature>
<sequence>MIDPGQIPQFTGDLGQLERDCADLRSDASGVRSTGRDVHAGFQGLSAYYRAPEAERLFATTKPVAQRAEGFAGDLESVSSALSSYAVEIRPLVVRLEELKADASAFVDSVRGDGDWEYDGDKVDRHNRIRDDVTAAVAAFWAAERTCHNKITALFGGTQMVAGDGSERKDQYGFSAEDMKDAKLPWGDPVEERHHWYEVGHWVKSFVWDGLIVDGVWGTIKGLGTLVGFGGWEAMGQAWKGLAQLATGLVISSMPGAGALFWALPDDKLPSWLRDSRTAMKETGKALVAWDEWGKNPARAAGAVTFNVLTTVFTGGAGGAASGAGKAGAVAKALSLAGKAGKVIDPMTYVAKGAGAGLSKIGDISKALKGVGNIEIPKLPDNAITLPEGALKLPDGTVHLPEGSVIPEGAVKLPDGNFQLPHDGPVLPEGSMKLPTEHGAPAQYMDPHGNILDEHGDVLQKAEDGPGDIVDQPDLGDPHAGSDVPHTPSPVKEPALVGAGTHAAEQAGQHIRLDDSAGHDLGDVGRTGDDAAVHAGNDMPTVHAGGENIPTVHTGDRLPGGHAGDHLPGGHAPDNMPANSLDTHAPGHTPDNALPTRADDHLPGGHGHEPGTGHDLPGGGTDTMPGHGHGVPSGRGPLDDLGHTADDMGGAGEHTPGGHNPGDEAPVAHDGPEDPAHMSPERKLEIMQEQVARANHDPDYFKEFYKSNGNRKSVEIPDHTGLVPPQLVKDMNTGEWISAKDAPEPLKPDYLEDSVVRGREHITPEGLKTLDDAAAHRHQAVNYDQAAGRHKAEAVQAHHDAPNSETELTRTERTYEYKAAHRDMRDSAEAYGESIAEHHVIPEHYPHATREPLDGPLNGNDQFDQVWRRDDGGYVVVEAKSSVDTELGARNLPNGERVSQGTRKYFDDILREMRGRGRQNPKEMDLADELERALKDNKLDYIVVKGNRNVGEYAGYTMSKFDIG</sequence>
<dbReference type="RefSeq" id="WP_345546884.1">
    <property type="nucleotide sequence ID" value="NZ_BAAAZA010000003.1"/>
</dbReference>
<comment type="caution">
    <text evidence="2">The sequence shown here is derived from an EMBL/GenBank/DDBJ whole genome shotgun (WGS) entry which is preliminary data.</text>
</comment>
<dbReference type="EMBL" id="BAAAZA010000003">
    <property type="protein sequence ID" value="GAA3852256.1"/>
    <property type="molecule type" value="Genomic_DNA"/>
</dbReference>
<feature type="compositionally biased region" description="Basic and acidic residues" evidence="1">
    <location>
        <begin position="637"/>
        <end position="646"/>
    </location>
</feature>
<feature type="compositionally biased region" description="Basic and acidic residues" evidence="1">
    <location>
        <begin position="597"/>
        <end position="612"/>
    </location>
</feature>
<dbReference type="InterPro" id="IPR049762">
    <property type="entry name" value="PoNe_dom"/>
</dbReference>